<evidence type="ECO:0000256" key="11">
    <source>
        <dbReference type="SAM" id="Phobius"/>
    </source>
</evidence>
<comment type="similarity">
    <text evidence="4">Belongs to the TMEM43 family.</text>
</comment>
<evidence type="ECO:0000256" key="3">
    <source>
        <dbReference type="ARBA" id="ARBA00004586"/>
    </source>
</evidence>
<dbReference type="PANTHER" id="PTHR13416:SF2">
    <property type="entry name" value="TRANSMEMBRANE PROTEIN 43"/>
    <property type="match status" value="1"/>
</dbReference>
<dbReference type="AlphaFoldDB" id="A0A7S0A3X2"/>
<feature type="region of interest" description="Disordered" evidence="10">
    <location>
        <begin position="213"/>
        <end position="252"/>
    </location>
</feature>
<evidence type="ECO:0000256" key="6">
    <source>
        <dbReference type="ARBA" id="ARBA00022824"/>
    </source>
</evidence>
<dbReference type="PANTHER" id="PTHR13416">
    <property type="match status" value="1"/>
</dbReference>
<feature type="transmembrane region" description="Helical" evidence="11">
    <location>
        <begin position="648"/>
        <end position="669"/>
    </location>
</feature>
<dbReference type="GO" id="GO:0005637">
    <property type="term" value="C:nuclear inner membrane"/>
    <property type="evidence" value="ECO:0007669"/>
    <property type="project" value="TreeGrafter"/>
</dbReference>
<feature type="compositionally biased region" description="Acidic residues" evidence="10">
    <location>
        <begin position="377"/>
        <end position="388"/>
    </location>
</feature>
<feature type="transmembrane region" description="Helical" evidence="11">
    <location>
        <begin position="730"/>
        <end position="749"/>
    </location>
</feature>
<keyword evidence="8 11" id="KW-0472">Membrane</keyword>
<dbReference type="InterPro" id="IPR012430">
    <property type="entry name" value="TMEM43_fam"/>
</dbReference>
<evidence type="ECO:0000256" key="1">
    <source>
        <dbReference type="ARBA" id="ARBA00004127"/>
    </source>
</evidence>
<evidence type="ECO:0000256" key="10">
    <source>
        <dbReference type="SAM" id="MobiDB-lite"/>
    </source>
</evidence>
<keyword evidence="9" id="KW-0539">Nucleus</keyword>
<evidence type="ECO:0000256" key="8">
    <source>
        <dbReference type="ARBA" id="ARBA00023136"/>
    </source>
</evidence>
<feature type="region of interest" description="Disordered" evidence="10">
    <location>
        <begin position="1"/>
        <end position="25"/>
    </location>
</feature>
<evidence type="ECO:0000256" key="9">
    <source>
        <dbReference type="ARBA" id="ARBA00023242"/>
    </source>
</evidence>
<dbReference type="EMBL" id="HBEG01012512">
    <property type="protein sequence ID" value="CAD8352196.1"/>
    <property type="molecule type" value="Transcribed_RNA"/>
</dbReference>
<keyword evidence="6" id="KW-0256">Endoplasmic reticulum</keyword>
<protein>
    <submittedName>
        <fullName evidence="12">Uncharacterized protein</fullName>
    </submittedName>
</protein>
<dbReference type="GO" id="GO:0006629">
    <property type="term" value="P:lipid metabolic process"/>
    <property type="evidence" value="ECO:0007669"/>
    <property type="project" value="TreeGrafter"/>
</dbReference>
<comment type="subcellular location">
    <subcellularLocation>
        <location evidence="1">Endomembrane system</location>
        <topology evidence="1">Multi-pass membrane protein</topology>
    </subcellularLocation>
    <subcellularLocation>
        <location evidence="3">Endoplasmic reticulum membrane</location>
    </subcellularLocation>
    <subcellularLocation>
        <location evidence="2">Nucleus envelope</location>
    </subcellularLocation>
</comment>
<feature type="transmembrane region" description="Helical" evidence="11">
    <location>
        <begin position="699"/>
        <end position="724"/>
    </location>
</feature>
<accession>A0A7S0A3X2</accession>
<reference evidence="12" key="1">
    <citation type="submission" date="2021-01" db="EMBL/GenBank/DDBJ databases">
        <authorList>
            <person name="Corre E."/>
            <person name="Pelletier E."/>
            <person name="Niang G."/>
            <person name="Scheremetjew M."/>
            <person name="Finn R."/>
            <person name="Kale V."/>
            <person name="Holt S."/>
            <person name="Cochrane G."/>
            <person name="Meng A."/>
            <person name="Brown T."/>
            <person name="Cohen L."/>
        </authorList>
    </citation>
    <scope>NUCLEOTIDE SEQUENCE</scope>
    <source>
        <strain evidence="12">Pbaha01</strain>
    </source>
</reference>
<feature type="compositionally biased region" description="Low complexity" evidence="10">
    <location>
        <begin position="213"/>
        <end position="241"/>
    </location>
</feature>
<organism evidence="12">
    <name type="scientific">Pyrodinium bahamense</name>
    <dbReference type="NCBI Taxonomy" id="73915"/>
    <lineage>
        <taxon>Eukaryota</taxon>
        <taxon>Sar</taxon>
        <taxon>Alveolata</taxon>
        <taxon>Dinophyceae</taxon>
        <taxon>Gonyaulacales</taxon>
        <taxon>Pyrocystaceae</taxon>
        <taxon>Pyrodinium</taxon>
    </lineage>
</organism>
<feature type="compositionally biased region" description="Basic and acidic residues" evidence="10">
    <location>
        <begin position="359"/>
        <end position="376"/>
    </location>
</feature>
<feature type="region of interest" description="Disordered" evidence="10">
    <location>
        <begin position="346"/>
        <end position="388"/>
    </location>
</feature>
<keyword evidence="5 11" id="KW-0812">Transmembrane</keyword>
<dbReference type="GO" id="GO:0071763">
    <property type="term" value="P:nuclear membrane organization"/>
    <property type="evidence" value="ECO:0007669"/>
    <property type="project" value="TreeGrafter"/>
</dbReference>
<evidence type="ECO:0000256" key="4">
    <source>
        <dbReference type="ARBA" id="ARBA00006627"/>
    </source>
</evidence>
<gene>
    <name evidence="12" type="ORF">PBAH0796_LOCUS7563</name>
</gene>
<proteinExistence type="inferred from homology"/>
<evidence type="ECO:0000256" key="5">
    <source>
        <dbReference type="ARBA" id="ARBA00022692"/>
    </source>
</evidence>
<evidence type="ECO:0000313" key="12">
    <source>
        <dbReference type="EMBL" id="CAD8352196.1"/>
    </source>
</evidence>
<dbReference type="GO" id="GO:0005789">
    <property type="term" value="C:endoplasmic reticulum membrane"/>
    <property type="evidence" value="ECO:0007669"/>
    <property type="project" value="UniProtKB-SubCell"/>
</dbReference>
<dbReference type="Pfam" id="PF07787">
    <property type="entry name" value="TMEM43"/>
    <property type="match status" value="1"/>
</dbReference>
<name>A0A7S0A3X2_9DINO</name>
<sequence>MGDEEEAATGDFDDTEVVDDGEGGDGGDGPLPPCASCAIGVVCLVVSVCGLFLNEGAYVDRMRALEQASASVLMPCSSDCSRCSFASAREARSGKTRELRSGDLVYVACDLQNLGDVSALQGQARFQPQALAGLLQPANPGELSQRAAKFTWQAEMMQSYFEPKQLAIPDLTKFENGKYKNNPKAYCKHMREKKCDGRLIDMARWTRRTFTTTTSTTLTSTSTATPTSTKATPTTSSSRAGGDTGGGGAEPAADECKGLNHNQCDQKPDKCAWDWRCPKITNEEECSRLGPVECQWASSAIKVKGKDCKGCCPTESTWRVACKPKPALRAPADFSRLDPQEWHETRAPEVGQKLLQWPEEQREQEGEDREQERGQEWEELALEPEEEEEAFEEPWWLADAARPSPGPAESEAPQRRLGERCSWKACWLRSGWCRDLKPAPSEWPAIHALPDGGSWQHAAPPAFNLKALDDARGAYSLVSKVRLGAKGAGEGLRIDKLEDEIFPKFVPVELAAHIPERALQSNVTEVTYTRKDKPQISVKLLEMRRDEPSAAWTDKNSVVGGEACDKGCICSWNNISKSYGGNLRLCLHRSSTFRLSVVAEAQALGDGWELARPQKLGVISRLNELVPLDKLIEEEKAGAYGTLKAMRLLLPLVMWVGLYCCLSPIVWVLDQFGEVVEMVPCVGGIAGGLVECMETLADFAICLVSCCGALACSLLVASFAWVWFRPLVGVPLLVLSVCFFGGLAGFALSRRGAAKVRGKRRSVRETGQGQVVELGVSMSLPSPSQPVHFAVICPAGVGPGSLVQAQAPDGRVVQVQVPDGIAPGQQFAVVA</sequence>
<evidence type="ECO:0000256" key="7">
    <source>
        <dbReference type="ARBA" id="ARBA00022989"/>
    </source>
</evidence>
<evidence type="ECO:0000256" key="2">
    <source>
        <dbReference type="ARBA" id="ARBA00004259"/>
    </source>
</evidence>
<keyword evidence="7 11" id="KW-1133">Transmembrane helix</keyword>